<dbReference type="HAMAP" id="MF_01216">
    <property type="entry name" value="Azoreductase_type1"/>
    <property type="match status" value="1"/>
</dbReference>
<reference evidence="9 11" key="2">
    <citation type="submission" date="2019-03" db="EMBL/GenBank/DDBJ databases">
        <title>Genomic Encyclopedia of Archaeal and Bacterial Type Strains, Phase II (KMG-II): from individual species to whole genera.</title>
        <authorList>
            <person name="Goeker M."/>
        </authorList>
    </citation>
    <scope>NUCLEOTIDE SEQUENCE [LARGE SCALE GENOMIC DNA]</scope>
    <source>
        <strain evidence="9 11">ATCC 25591</strain>
    </source>
</reference>
<feature type="domain" description="Flavodoxin-like fold" evidence="7">
    <location>
        <begin position="3"/>
        <end position="182"/>
    </location>
</feature>
<evidence type="ECO:0000313" key="8">
    <source>
        <dbReference type="EMBL" id="ASI54171.1"/>
    </source>
</evidence>
<dbReference type="RefSeq" id="WP_036441831.1">
    <property type="nucleotide sequence ID" value="NZ_CP008748.1"/>
</dbReference>
<proteinExistence type="inferred from homology"/>
<evidence type="ECO:0000313" key="9">
    <source>
        <dbReference type="EMBL" id="TDU98072.1"/>
    </source>
</evidence>
<name>A0A063Y7U0_9BACT</name>
<dbReference type="InterPro" id="IPR003680">
    <property type="entry name" value="Flavodoxin_fold"/>
</dbReference>
<dbReference type="Proteomes" id="UP000294882">
    <property type="component" value="Unassembled WGS sequence"/>
</dbReference>
<feature type="binding site" evidence="6">
    <location>
        <begin position="17"/>
        <end position="19"/>
    </location>
    <ligand>
        <name>FMN</name>
        <dbReference type="ChEBI" id="CHEBI:58210"/>
    </ligand>
</feature>
<protein>
    <recommendedName>
        <fullName evidence="6">FMN dependent NADH:quinone oxidoreductase</fullName>
        <ecNumber evidence="6">1.6.5.-</ecNumber>
    </recommendedName>
    <alternativeName>
        <fullName evidence="6">Azo-dye reductase</fullName>
    </alternativeName>
    <alternativeName>
        <fullName evidence="6">FMN-dependent NADH-azo compound oxidoreductase</fullName>
    </alternativeName>
    <alternativeName>
        <fullName evidence="6">FMN-dependent NADH-azoreductase</fullName>
        <ecNumber evidence="6">1.7.1.17</ecNumber>
    </alternativeName>
</protein>
<dbReference type="InterPro" id="IPR029039">
    <property type="entry name" value="Flavoprotein-like_sf"/>
</dbReference>
<comment type="function">
    <text evidence="6">Also exhibits azoreductase activity. Catalyzes the reductive cleavage of the azo bond in aromatic azo compounds to the corresponding amines.</text>
</comment>
<evidence type="ECO:0000256" key="4">
    <source>
        <dbReference type="ARBA" id="ARBA00023027"/>
    </source>
</evidence>
<dbReference type="PANTHER" id="PTHR43741">
    <property type="entry name" value="FMN-DEPENDENT NADH-AZOREDUCTASE 1"/>
    <property type="match status" value="1"/>
</dbReference>
<evidence type="ECO:0000256" key="1">
    <source>
        <dbReference type="ARBA" id="ARBA00022630"/>
    </source>
</evidence>
<dbReference type="KEGG" id="mhyv:MHSN_03270"/>
<dbReference type="GO" id="GO:0016655">
    <property type="term" value="F:oxidoreductase activity, acting on NAD(P)H, quinone or similar compound as acceptor"/>
    <property type="evidence" value="ECO:0007669"/>
    <property type="project" value="InterPro"/>
</dbReference>
<dbReference type="Gene3D" id="3.40.50.360">
    <property type="match status" value="1"/>
</dbReference>
<comment type="catalytic activity">
    <reaction evidence="5">
        <text>N,N-dimethyl-1,4-phenylenediamine + anthranilate + 2 NAD(+) = 2-(4-dimethylaminophenyl)diazenylbenzoate + 2 NADH + 2 H(+)</text>
        <dbReference type="Rhea" id="RHEA:55872"/>
        <dbReference type="ChEBI" id="CHEBI:15378"/>
        <dbReference type="ChEBI" id="CHEBI:15783"/>
        <dbReference type="ChEBI" id="CHEBI:16567"/>
        <dbReference type="ChEBI" id="CHEBI:57540"/>
        <dbReference type="ChEBI" id="CHEBI:57945"/>
        <dbReference type="ChEBI" id="CHEBI:71579"/>
        <dbReference type="EC" id="1.7.1.17"/>
    </reaction>
    <physiologicalReaction direction="right-to-left" evidence="5">
        <dbReference type="Rhea" id="RHEA:55874"/>
    </physiologicalReaction>
</comment>
<evidence type="ECO:0000259" key="7">
    <source>
        <dbReference type="Pfam" id="PF02525"/>
    </source>
</evidence>
<comment type="function">
    <text evidence="6">Quinone reductase that provides resistance to thiol-specific stress caused by electrophilic quinones.</text>
</comment>
<dbReference type="EC" id="1.7.1.17" evidence="6"/>
<dbReference type="EC" id="1.6.5.-" evidence="6"/>
<keyword evidence="3 6" id="KW-0560">Oxidoreductase</keyword>
<dbReference type="GO" id="GO:0010181">
    <property type="term" value="F:FMN binding"/>
    <property type="evidence" value="ECO:0007669"/>
    <property type="project" value="UniProtKB-UniRule"/>
</dbReference>
<keyword evidence="1 6" id="KW-0285">Flavoprotein</keyword>
<comment type="subunit">
    <text evidence="6">Homodimer.</text>
</comment>
<dbReference type="AlphaFoldDB" id="A0A063Y7U0"/>
<keyword evidence="10" id="KW-1185">Reference proteome</keyword>
<evidence type="ECO:0000256" key="2">
    <source>
        <dbReference type="ARBA" id="ARBA00022643"/>
    </source>
</evidence>
<accession>A0A063Y7U0</accession>
<dbReference type="EMBL" id="CP008748">
    <property type="protein sequence ID" value="ASI54171.1"/>
    <property type="molecule type" value="Genomic_DNA"/>
</dbReference>
<sequence>MAKLLCLISSPIREELSISTYATNQFLDIYKKNHPQDEVILLDLNKEKELQNPMQASNMATYLQEEKNDEYINLLKSVDKLVIAAPMINFNIPVILKNFLDRICIANKTFSYKYSKKGDAIGLLDNLKVQIIATQGAPIDWYQWSSHFKYLEGLWNFLGAKVLPSIVIAGVKIAENIKKTKEEIYTMYEKEITKKAIEF</sequence>
<reference evidence="8 10" key="1">
    <citation type="submission" date="2014-06" db="EMBL/GenBank/DDBJ databases">
        <title>The Whole Genome Sequence of Mycoplasma hyosynoviae strain ATCC 27095.</title>
        <authorList>
            <person name="Calcutt M.J."/>
            <person name="Foecking M.F."/>
        </authorList>
    </citation>
    <scope>NUCLEOTIDE SEQUENCE [LARGE SCALE GENOMIC DNA]</scope>
    <source>
        <strain evidence="8 10">M60</strain>
    </source>
</reference>
<evidence type="ECO:0000256" key="6">
    <source>
        <dbReference type="HAMAP-Rule" id="MF_01216"/>
    </source>
</evidence>
<evidence type="ECO:0000313" key="10">
    <source>
        <dbReference type="Proteomes" id="UP000264882"/>
    </source>
</evidence>
<dbReference type="InterPro" id="IPR050104">
    <property type="entry name" value="FMN-dep_NADH:Q_OxRdtase_AzoR1"/>
</dbReference>
<gene>
    <name evidence="6" type="primary">azoR</name>
    <name evidence="9" type="ORF">JN03_0081</name>
    <name evidence="8" type="ORF">MHSN_03270</name>
</gene>
<feature type="binding site" evidence="6">
    <location>
        <position position="10"/>
    </location>
    <ligand>
        <name>FMN</name>
        <dbReference type="ChEBI" id="CHEBI:58210"/>
    </ligand>
</feature>
<dbReference type="Proteomes" id="UP000264882">
    <property type="component" value="Chromosome"/>
</dbReference>
<dbReference type="EMBL" id="SOCH01000002">
    <property type="protein sequence ID" value="TDU98072.1"/>
    <property type="molecule type" value="Genomic_DNA"/>
</dbReference>
<comment type="similarity">
    <text evidence="6">Belongs to the azoreductase type 1 family.</text>
</comment>
<dbReference type="GO" id="GO:0009055">
    <property type="term" value="F:electron transfer activity"/>
    <property type="evidence" value="ECO:0007669"/>
    <property type="project" value="UniProtKB-UniRule"/>
</dbReference>
<comment type="catalytic activity">
    <reaction evidence="6">
        <text>2 a quinone + NADH + H(+) = 2 a 1,4-benzosemiquinone + NAD(+)</text>
        <dbReference type="Rhea" id="RHEA:65952"/>
        <dbReference type="ChEBI" id="CHEBI:15378"/>
        <dbReference type="ChEBI" id="CHEBI:57540"/>
        <dbReference type="ChEBI" id="CHEBI:57945"/>
        <dbReference type="ChEBI" id="CHEBI:132124"/>
        <dbReference type="ChEBI" id="CHEBI:134225"/>
    </reaction>
</comment>
<dbReference type="Pfam" id="PF02525">
    <property type="entry name" value="Flavodoxin_2"/>
    <property type="match status" value="1"/>
</dbReference>
<dbReference type="PANTHER" id="PTHR43741:SF4">
    <property type="entry name" value="FMN-DEPENDENT NADH:QUINONE OXIDOREDUCTASE"/>
    <property type="match status" value="1"/>
</dbReference>
<dbReference type="InterPro" id="IPR023048">
    <property type="entry name" value="NADH:quinone_OxRdtase_FMN_depd"/>
</dbReference>
<dbReference type="SUPFAM" id="SSF52218">
    <property type="entry name" value="Flavoproteins"/>
    <property type="match status" value="1"/>
</dbReference>
<comment type="cofactor">
    <cofactor evidence="6">
        <name>FMN</name>
        <dbReference type="ChEBI" id="CHEBI:58210"/>
    </cofactor>
    <text evidence="6">Binds 1 FMN per subunit.</text>
</comment>
<dbReference type="NCBIfam" id="NF002370">
    <property type="entry name" value="PRK01355.1"/>
    <property type="match status" value="1"/>
</dbReference>
<evidence type="ECO:0000313" key="11">
    <source>
        <dbReference type="Proteomes" id="UP000294882"/>
    </source>
</evidence>
<evidence type="ECO:0000256" key="5">
    <source>
        <dbReference type="ARBA" id="ARBA00048542"/>
    </source>
</evidence>
<organism evidence="9 11">
    <name type="scientific">Metamycoplasma hyosynoviae</name>
    <dbReference type="NCBI Taxonomy" id="29559"/>
    <lineage>
        <taxon>Bacteria</taxon>
        <taxon>Bacillati</taxon>
        <taxon>Mycoplasmatota</taxon>
        <taxon>Mycoplasmoidales</taxon>
        <taxon>Metamycoplasmataceae</taxon>
        <taxon>Metamycoplasma</taxon>
    </lineage>
</organism>
<keyword evidence="2 6" id="KW-0288">FMN</keyword>
<keyword evidence="4 6" id="KW-0520">NAD</keyword>
<comment type="caution">
    <text evidence="6">Lacks conserved residue(s) required for the propagation of feature annotation.</text>
</comment>
<evidence type="ECO:0000256" key="3">
    <source>
        <dbReference type="ARBA" id="ARBA00023002"/>
    </source>
</evidence>
<dbReference type="GO" id="GO:0016652">
    <property type="term" value="F:oxidoreductase activity, acting on NAD(P)H as acceptor"/>
    <property type="evidence" value="ECO:0007669"/>
    <property type="project" value="UniProtKB-UniRule"/>
</dbReference>